<dbReference type="EMBL" id="FUZZ01000001">
    <property type="protein sequence ID" value="SKD02391.1"/>
    <property type="molecule type" value="Genomic_DNA"/>
</dbReference>
<evidence type="ECO:0000259" key="7">
    <source>
        <dbReference type="SMART" id="SM00382"/>
    </source>
</evidence>
<dbReference type="Pfam" id="PF12002">
    <property type="entry name" value="MgsA_C"/>
    <property type="match status" value="1"/>
</dbReference>
<evidence type="ECO:0000256" key="4">
    <source>
        <dbReference type="ARBA" id="ARBA00022705"/>
    </source>
</evidence>
<name>A0A1T5NPG4_9BACT</name>
<evidence type="ECO:0000256" key="3">
    <source>
        <dbReference type="ARBA" id="ARBA00020776"/>
    </source>
</evidence>
<dbReference type="AlphaFoldDB" id="A0A1T5NPG4"/>
<feature type="domain" description="AAA+ ATPase" evidence="7">
    <location>
        <begin position="37"/>
        <end position="149"/>
    </location>
</feature>
<accession>A0A1T5NPG4</accession>
<keyword evidence="4" id="KW-0235">DNA replication</keyword>
<dbReference type="CDD" id="cd00009">
    <property type="entry name" value="AAA"/>
    <property type="match status" value="1"/>
</dbReference>
<dbReference type="GO" id="GO:0006261">
    <property type="term" value="P:DNA-templated DNA replication"/>
    <property type="evidence" value="ECO:0007669"/>
    <property type="project" value="TreeGrafter"/>
</dbReference>
<evidence type="ECO:0000256" key="6">
    <source>
        <dbReference type="ARBA" id="ARBA00022840"/>
    </source>
</evidence>
<comment type="function">
    <text evidence="1">DNA-dependent ATPase that plays important roles in cellular responses to stalled DNA replication processes.</text>
</comment>
<dbReference type="GO" id="GO:0003677">
    <property type="term" value="F:DNA binding"/>
    <property type="evidence" value="ECO:0007669"/>
    <property type="project" value="InterPro"/>
</dbReference>
<dbReference type="PANTHER" id="PTHR13779:SF7">
    <property type="entry name" value="ATPASE WRNIP1"/>
    <property type="match status" value="1"/>
</dbReference>
<dbReference type="InterPro" id="IPR032423">
    <property type="entry name" value="AAA_assoc_2"/>
</dbReference>
<protein>
    <recommendedName>
        <fullName evidence="3">Replication-associated recombination protein A</fullName>
    </recommendedName>
</protein>
<dbReference type="InterPro" id="IPR003959">
    <property type="entry name" value="ATPase_AAA_core"/>
</dbReference>
<dbReference type="GO" id="GO:0017116">
    <property type="term" value="F:single-stranded DNA helicase activity"/>
    <property type="evidence" value="ECO:0007669"/>
    <property type="project" value="TreeGrafter"/>
</dbReference>
<dbReference type="SUPFAM" id="SSF52540">
    <property type="entry name" value="P-loop containing nucleoside triphosphate hydrolases"/>
    <property type="match status" value="1"/>
</dbReference>
<proteinExistence type="inferred from homology"/>
<dbReference type="STRING" id="393003.SAMN05660461_2514"/>
<dbReference type="SUPFAM" id="SSF48019">
    <property type="entry name" value="post-AAA+ oligomerization domain-like"/>
    <property type="match status" value="1"/>
</dbReference>
<comment type="similarity">
    <text evidence="2">Belongs to the AAA ATPase family. RarA/MGS1/WRNIP1 subfamily.</text>
</comment>
<dbReference type="InterPro" id="IPR021886">
    <property type="entry name" value="MgsA_C"/>
</dbReference>
<reference evidence="8 9" key="1">
    <citation type="submission" date="2017-02" db="EMBL/GenBank/DDBJ databases">
        <authorList>
            <person name="Peterson S.W."/>
        </authorList>
    </citation>
    <scope>NUCLEOTIDE SEQUENCE [LARGE SCALE GENOMIC DNA]</scope>
    <source>
        <strain evidence="8 9">DSM 18108</strain>
    </source>
</reference>
<dbReference type="RefSeq" id="WP_079469685.1">
    <property type="nucleotide sequence ID" value="NZ_FUZZ01000001.1"/>
</dbReference>
<evidence type="ECO:0000313" key="8">
    <source>
        <dbReference type="EMBL" id="SKD02391.1"/>
    </source>
</evidence>
<dbReference type="InterPro" id="IPR027417">
    <property type="entry name" value="P-loop_NTPase"/>
</dbReference>
<sequence>MQPLAERLRPVTLDELVGQEHLTGKDSILRKAIEQGMIPSMILWGPPGVGKTTIANIIAHTLQVPFYTLSAISAGVKEVREVIEMARRQQHAVLFIDEIHRFNKSQQDALLGAVEKGIITLIGATTENPSFEVNAAVLSRSQVYVLKPLGNDQLMQLLQQAMERDEWLRSKHIEIKETSALFNISGGDARKLLNLFELVVTTLREDPIVITDKKVMDIAQQRVAIYDKKGEQHYDIISAFIKSIRGSDPNAALYYLARMIDGGEDVKFIARRLVILASEDIGNANPNAQLLATSCFQAVNLIGFPESRIILSQCVTYLAASAKSNAAVAAISAAQSVVAKTGDLPVPLHIRNAPTKLMKEMDYGKGYAYAHSYENNFVIQEFLPDAIKGTKFYDPGNNPRENELRNYLKSLWKEKYNY</sequence>
<organism evidence="8 9">
    <name type="scientific">Chitinophaga ginsengisegetis</name>
    <dbReference type="NCBI Taxonomy" id="393003"/>
    <lineage>
        <taxon>Bacteria</taxon>
        <taxon>Pseudomonadati</taxon>
        <taxon>Bacteroidota</taxon>
        <taxon>Chitinophagia</taxon>
        <taxon>Chitinophagales</taxon>
        <taxon>Chitinophagaceae</taxon>
        <taxon>Chitinophaga</taxon>
    </lineage>
</organism>
<keyword evidence="5" id="KW-0547">Nucleotide-binding</keyword>
<dbReference type="Gene3D" id="3.40.50.300">
    <property type="entry name" value="P-loop containing nucleotide triphosphate hydrolases"/>
    <property type="match status" value="1"/>
</dbReference>
<keyword evidence="9" id="KW-1185">Reference proteome</keyword>
<dbReference type="GO" id="GO:0000731">
    <property type="term" value="P:DNA synthesis involved in DNA repair"/>
    <property type="evidence" value="ECO:0007669"/>
    <property type="project" value="TreeGrafter"/>
</dbReference>
<dbReference type="Pfam" id="PF00004">
    <property type="entry name" value="AAA"/>
    <property type="match status" value="1"/>
</dbReference>
<evidence type="ECO:0000256" key="2">
    <source>
        <dbReference type="ARBA" id="ARBA00008959"/>
    </source>
</evidence>
<keyword evidence="6" id="KW-0067">ATP-binding</keyword>
<dbReference type="FunFam" id="1.10.3710.10:FF:000004">
    <property type="entry name" value="Putative ATPase, AAA family"/>
    <property type="match status" value="1"/>
</dbReference>
<dbReference type="Gene3D" id="1.20.272.10">
    <property type="match status" value="1"/>
</dbReference>
<dbReference type="CDD" id="cd18139">
    <property type="entry name" value="HLD_clamp_RarA"/>
    <property type="match status" value="1"/>
</dbReference>
<dbReference type="InterPro" id="IPR008921">
    <property type="entry name" value="DNA_pol3_clamp-load_cplx_C"/>
</dbReference>
<dbReference type="InterPro" id="IPR003593">
    <property type="entry name" value="AAA+_ATPase"/>
</dbReference>
<dbReference type="Gene3D" id="1.10.3710.10">
    <property type="entry name" value="DNA polymerase III clamp loader subunits, C-terminal domain"/>
    <property type="match status" value="1"/>
</dbReference>
<dbReference type="GO" id="GO:0008047">
    <property type="term" value="F:enzyme activator activity"/>
    <property type="evidence" value="ECO:0007669"/>
    <property type="project" value="TreeGrafter"/>
</dbReference>
<dbReference type="GO" id="GO:0016887">
    <property type="term" value="F:ATP hydrolysis activity"/>
    <property type="evidence" value="ECO:0007669"/>
    <property type="project" value="InterPro"/>
</dbReference>
<dbReference type="SMART" id="SM00382">
    <property type="entry name" value="AAA"/>
    <property type="match status" value="1"/>
</dbReference>
<dbReference type="FunFam" id="1.20.272.10:FF:000001">
    <property type="entry name" value="Putative AAA family ATPase"/>
    <property type="match status" value="1"/>
</dbReference>
<evidence type="ECO:0000256" key="5">
    <source>
        <dbReference type="ARBA" id="ARBA00022741"/>
    </source>
</evidence>
<dbReference type="Proteomes" id="UP000190166">
    <property type="component" value="Unassembled WGS sequence"/>
</dbReference>
<dbReference type="PANTHER" id="PTHR13779">
    <property type="entry name" value="WERNER HELICASE-INTERACTING PROTEIN 1 FAMILY MEMBER"/>
    <property type="match status" value="1"/>
</dbReference>
<dbReference type="Pfam" id="PF16193">
    <property type="entry name" value="AAA_assoc_2"/>
    <property type="match status" value="1"/>
</dbReference>
<evidence type="ECO:0000256" key="1">
    <source>
        <dbReference type="ARBA" id="ARBA00002393"/>
    </source>
</evidence>
<evidence type="ECO:0000313" key="9">
    <source>
        <dbReference type="Proteomes" id="UP000190166"/>
    </source>
</evidence>
<dbReference type="FunFam" id="3.40.50.300:FF:000137">
    <property type="entry name" value="Replication-associated recombination protein A"/>
    <property type="match status" value="1"/>
</dbReference>
<dbReference type="InterPro" id="IPR051314">
    <property type="entry name" value="AAA_ATPase_RarA/MGS1/WRNIP1"/>
</dbReference>
<dbReference type="GO" id="GO:0005524">
    <property type="term" value="F:ATP binding"/>
    <property type="evidence" value="ECO:0007669"/>
    <property type="project" value="UniProtKB-KW"/>
</dbReference>
<gene>
    <name evidence="8" type="ORF">SAMN05660461_2514</name>
</gene>
<dbReference type="Gene3D" id="1.10.8.60">
    <property type="match status" value="1"/>
</dbReference>